<feature type="signal peptide" evidence="2">
    <location>
        <begin position="1"/>
        <end position="19"/>
    </location>
</feature>
<sequence length="470" mass="49544">MWNILPLLSVLGSLPLASAVPNGIVIARATTSSSASVSAPPVRSHSSSGPHTPFSGTPSITGALTASSIGSGISNGSVAPEATTYPSDGTLNDAQPAPYVPEGGVGTNGSIPVYNAKSDYDYESLALALYQSWLELDLFQDGLNRYSTEDFQAAGLNSADRDLIAFFAEQEAGHATLISNILGAEAPQQCSYNYPYTNVNEFLDFSQKLTRSGEAGVYGFLSHLDSREAANLLTLSTATDARQQLIFRQFQGLFPVPEWFEVGIPQSWAWTLLAPYISSCPSNQTRLVWQNFPSLRILNQPSIAAAGNSSSNSTSLNNTISAGTNVVKSSSSSSSSGTDTGANVTSDIGALSFPGRQVALQWETAGKEVGPNNSYVTTTQAKTAKYVAWVSQLNVTYTPLRVINSTGNRNGTGTGRGYTIQPSLETYQGDPAINGTLFIAITDSNPALTPFNLSLINPHVVAGPAIYQAG</sequence>
<evidence type="ECO:0000256" key="2">
    <source>
        <dbReference type="SAM" id="SignalP"/>
    </source>
</evidence>
<reference evidence="4" key="1">
    <citation type="journal article" date="2015" name="Genome Announc.">
        <title>Draft genome sequence of the fungus Penicillium brasilianum MG11.</title>
        <authorList>
            <person name="Horn F."/>
            <person name="Linde J."/>
            <person name="Mattern D.J."/>
            <person name="Walther G."/>
            <person name="Guthke R."/>
            <person name="Brakhage A.A."/>
            <person name="Valiante V."/>
        </authorList>
    </citation>
    <scope>NUCLEOTIDE SEQUENCE [LARGE SCALE GENOMIC DNA]</scope>
    <source>
        <strain evidence="4">MG11</strain>
    </source>
</reference>
<gene>
    <name evidence="3" type="ORF">PMG11_07297</name>
</gene>
<dbReference type="OrthoDB" id="2098436at2759"/>
<dbReference type="AlphaFoldDB" id="A0A0F7TU84"/>
<feature type="chain" id="PRO_5002523022" evidence="2">
    <location>
        <begin position="20"/>
        <end position="470"/>
    </location>
</feature>
<dbReference type="Pfam" id="PF13668">
    <property type="entry name" value="Ferritin_2"/>
    <property type="match status" value="1"/>
</dbReference>
<dbReference type="Proteomes" id="UP000042958">
    <property type="component" value="Unassembled WGS sequence"/>
</dbReference>
<evidence type="ECO:0000313" key="3">
    <source>
        <dbReference type="EMBL" id="CEJ58647.1"/>
    </source>
</evidence>
<keyword evidence="2" id="KW-0732">Signal</keyword>
<dbReference type="EMBL" id="CDHK01000006">
    <property type="protein sequence ID" value="CEJ58647.1"/>
    <property type="molecule type" value="Genomic_DNA"/>
</dbReference>
<feature type="compositionally biased region" description="Low complexity" evidence="1">
    <location>
        <begin position="36"/>
        <end position="48"/>
    </location>
</feature>
<dbReference type="InterPro" id="IPR039254">
    <property type="entry name" value="Rds1"/>
</dbReference>
<feature type="region of interest" description="Disordered" evidence="1">
    <location>
        <begin position="36"/>
        <end position="57"/>
    </location>
</feature>
<dbReference type="PANTHER" id="PTHR38705">
    <property type="entry name" value="PROTEIN RDS1"/>
    <property type="match status" value="1"/>
</dbReference>
<keyword evidence="4" id="KW-1185">Reference proteome</keyword>
<name>A0A0F7TU84_PENBI</name>
<dbReference type="STRING" id="104259.A0A0F7TU84"/>
<protein>
    <submittedName>
        <fullName evidence="3">Putative Stress response protein Rds1</fullName>
    </submittedName>
</protein>
<proteinExistence type="predicted"/>
<evidence type="ECO:0000313" key="4">
    <source>
        <dbReference type="Proteomes" id="UP000042958"/>
    </source>
</evidence>
<evidence type="ECO:0000256" key="1">
    <source>
        <dbReference type="SAM" id="MobiDB-lite"/>
    </source>
</evidence>
<organism evidence="3 4">
    <name type="scientific">Penicillium brasilianum</name>
    <dbReference type="NCBI Taxonomy" id="104259"/>
    <lineage>
        <taxon>Eukaryota</taxon>
        <taxon>Fungi</taxon>
        <taxon>Dikarya</taxon>
        <taxon>Ascomycota</taxon>
        <taxon>Pezizomycotina</taxon>
        <taxon>Eurotiomycetes</taxon>
        <taxon>Eurotiomycetidae</taxon>
        <taxon>Eurotiales</taxon>
        <taxon>Aspergillaceae</taxon>
        <taxon>Penicillium</taxon>
    </lineage>
</organism>
<dbReference type="PANTHER" id="PTHR38705:SF1">
    <property type="entry name" value="PROTEIN RDS1"/>
    <property type="match status" value="1"/>
</dbReference>
<feature type="region of interest" description="Disordered" evidence="1">
    <location>
        <begin position="77"/>
        <end position="103"/>
    </location>
</feature>
<feature type="compositionally biased region" description="Polar residues" evidence="1">
    <location>
        <begin position="84"/>
        <end position="93"/>
    </location>
</feature>
<accession>A0A0F7TU84</accession>